<dbReference type="PANTHER" id="PTHR30137">
    <property type="entry name" value="LUCIFERASE-LIKE MONOOXYGENASE"/>
    <property type="match status" value="1"/>
</dbReference>
<dbReference type="GO" id="GO:0016705">
    <property type="term" value="F:oxidoreductase activity, acting on paired donors, with incorporation or reduction of molecular oxygen"/>
    <property type="evidence" value="ECO:0007669"/>
    <property type="project" value="InterPro"/>
</dbReference>
<dbReference type="InterPro" id="IPR011251">
    <property type="entry name" value="Luciferase-like_dom"/>
</dbReference>
<reference evidence="3 4" key="1">
    <citation type="journal article" date="2014" name="Antonie Van Leeuwenhoek">
        <title>Fictibacillus enclensis sp. nov., isolated from marine sediment.</title>
        <authorList>
            <person name="Dastager S.G."/>
            <person name="Mawlankar R."/>
            <person name="Srinivasan K."/>
            <person name="Tang S.K."/>
            <person name="Lee J.C."/>
            <person name="Ramana V.V."/>
            <person name="Shouche Y.S."/>
        </authorList>
    </citation>
    <scope>NUCLEOTIDE SEQUENCE [LARGE SCALE GENOMIC DNA]</scope>
    <source>
        <strain evidence="3 4">NIO-1003</strain>
    </source>
</reference>
<dbReference type="InterPro" id="IPR036661">
    <property type="entry name" value="Luciferase-like_sf"/>
</dbReference>
<dbReference type="OrthoDB" id="9780518at2"/>
<name>A0A0V8J8N2_9BACL</name>
<dbReference type="Gene3D" id="3.20.20.30">
    <property type="entry name" value="Luciferase-like domain"/>
    <property type="match status" value="1"/>
</dbReference>
<evidence type="ECO:0000313" key="3">
    <source>
        <dbReference type="EMBL" id="KSU83487.1"/>
    </source>
</evidence>
<feature type="domain" description="Luciferase-like" evidence="2">
    <location>
        <begin position="1"/>
        <end position="302"/>
    </location>
</feature>
<sequence>MKLSILDQSPASSGGTAKQALENSLALAQAGDQFGYERYWIAEHHDFPGLSCPAPEVMLGYIGGQTESIRIGSGAVLLPHYKPYKVAETYNLLATLFPGRIDVGIGRAPGGSAEATMALSDNYLEQVRRMPESVEELLHFFKNDFPKDHMFSKISPSPVPKMAPLPWMLGTSKKSALLAAKHGLPYVFGQFMSDQEGSEILQQYRSTYKAGSWMADPYTIVTVSVFCAETAERAEELALPNHIWKLQLQKGEGSKGVPSLQEAKDYPLTEEEKELLARMKNRTITGSPGEVKRRLEELQSLYGADELMIVTIAHDNRDRIHSYELLSNVCLDPS</sequence>
<dbReference type="NCBIfam" id="TIGR03558">
    <property type="entry name" value="oxido_grp_1"/>
    <property type="match status" value="1"/>
</dbReference>
<dbReference type="EMBL" id="LNQN01000002">
    <property type="protein sequence ID" value="KSU83487.1"/>
    <property type="molecule type" value="Genomic_DNA"/>
</dbReference>
<protein>
    <submittedName>
        <fullName evidence="3">Luciferase</fullName>
    </submittedName>
</protein>
<keyword evidence="4" id="KW-1185">Reference proteome</keyword>
<evidence type="ECO:0000256" key="1">
    <source>
        <dbReference type="ARBA" id="ARBA00007789"/>
    </source>
</evidence>
<dbReference type="InterPro" id="IPR019949">
    <property type="entry name" value="CmoO-like"/>
</dbReference>
<gene>
    <name evidence="3" type="ORF">AS030_13075</name>
</gene>
<comment type="similarity">
    <text evidence="1">To bacterial alkanal monooxygenase alpha and beta chains.</text>
</comment>
<accession>A0A0V8J8N2</accession>
<proteinExistence type="predicted"/>
<dbReference type="FunFam" id="3.20.20.30:FF:000002">
    <property type="entry name" value="LLM class flavin-dependent oxidoreductase"/>
    <property type="match status" value="1"/>
</dbReference>
<dbReference type="InterPro" id="IPR050766">
    <property type="entry name" value="Bact_Lucif_Oxidored"/>
</dbReference>
<evidence type="ECO:0000259" key="2">
    <source>
        <dbReference type="Pfam" id="PF00296"/>
    </source>
</evidence>
<organism evidence="3 4">
    <name type="scientific">Fictibacillus enclensis</name>
    <dbReference type="NCBI Taxonomy" id="1017270"/>
    <lineage>
        <taxon>Bacteria</taxon>
        <taxon>Bacillati</taxon>
        <taxon>Bacillota</taxon>
        <taxon>Bacilli</taxon>
        <taxon>Bacillales</taxon>
        <taxon>Fictibacillaceae</taxon>
        <taxon>Fictibacillus</taxon>
    </lineage>
</organism>
<dbReference type="AlphaFoldDB" id="A0A0V8J8N2"/>
<dbReference type="SUPFAM" id="SSF51679">
    <property type="entry name" value="Bacterial luciferase-like"/>
    <property type="match status" value="1"/>
</dbReference>
<dbReference type="GO" id="GO:0005829">
    <property type="term" value="C:cytosol"/>
    <property type="evidence" value="ECO:0007669"/>
    <property type="project" value="TreeGrafter"/>
</dbReference>
<comment type="caution">
    <text evidence="3">The sequence shown here is derived from an EMBL/GenBank/DDBJ whole genome shotgun (WGS) entry which is preliminary data.</text>
</comment>
<dbReference type="Pfam" id="PF00296">
    <property type="entry name" value="Bac_luciferase"/>
    <property type="match status" value="1"/>
</dbReference>
<dbReference type="PANTHER" id="PTHR30137:SF20">
    <property type="entry name" value="N-ACETYL-S-ALKYLCYSTEINE MONOOXYGENASE"/>
    <property type="match status" value="1"/>
</dbReference>
<evidence type="ECO:0000313" key="4">
    <source>
        <dbReference type="Proteomes" id="UP000054099"/>
    </source>
</evidence>
<dbReference type="Proteomes" id="UP000054099">
    <property type="component" value="Unassembled WGS sequence"/>
</dbReference>
<dbReference type="RefSeq" id="WP_061972326.1">
    <property type="nucleotide sequence ID" value="NZ_FMAV01000002.1"/>
</dbReference>